<dbReference type="Proteomes" id="UP000005953">
    <property type="component" value="Unassembled WGS sequence"/>
</dbReference>
<feature type="transmembrane region" description="Helical" evidence="6">
    <location>
        <begin position="133"/>
        <end position="155"/>
    </location>
</feature>
<keyword evidence="8" id="KW-1185">Reference proteome</keyword>
<feature type="transmembrane region" description="Helical" evidence="6">
    <location>
        <begin position="14"/>
        <end position="33"/>
    </location>
</feature>
<feature type="transmembrane region" description="Helical" evidence="6">
    <location>
        <begin position="54"/>
        <end position="78"/>
    </location>
</feature>
<dbReference type="PANTHER" id="PTHR30086:SF5">
    <property type="entry name" value="HOMOGENTISATE EXPORT PROTEIN"/>
    <property type="match status" value="1"/>
</dbReference>
<dbReference type="Pfam" id="PF01810">
    <property type="entry name" value="LysE"/>
    <property type="match status" value="1"/>
</dbReference>
<evidence type="ECO:0000256" key="5">
    <source>
        <dbReference type="ARBA" id="ARBA00023136"/>
    </source>
</evidence>
<gene>
    <name evidence="7" type="ORF">MED297_05854</name>
</gene>
<keyword evidence="5 6" id="KW-0472">Membrane</keyword>
<feature type="transmembrane region" description="Helical" evidence="6">
    <location>
        <begin position="84"/>
        <end position="102"/>
    </location>
</feature>
<evidence type="ECO:0000256" key="4">
    <source>
        <dbReference type="ARBA" id="ARBA00022989"/>
    </source>
</evidence>
<keyword evidence="3 6" id="KW-0812">Transmembrane</keyword>
<dbReference type="GO" id="GO:0005886">
    <property type="term" value="C:plasma membrane"/>
    <property type="evidence" value="ECO:0007669"/>
    <property type="project" value="UniProtKB-SubCell"/>
</dbReference>
<dbReference type="GO" id="GO:0042970">
    <property type="term" value="F:homoserine transmembrane transporter activity"/>
    <property type="evidence" value="ECO:0007669"/>
    <property type="project" value="TreeGrafter"/>
</dbReference>
<name>A4BDA5_9GAMM</name>
<dbReference type="HOGENOM" id="CLU_079569_2_0_6"/>
<dbReference type="EMBL" id="AAOE01000007">
    <property type="protein sequence ID" value="EAR09849.1"/>
    <property type="molecule type" value="Genomic_DNA"/>
</dbReference>
<keyword evidence="2" id="KW-1003">Cell membrane</keyword>
<proteinExistence type="predicted"/>
<dbReference type="PANTHER" id="PTHR30086">
    <property type="entry name" value="ARGININE EXPORTER PROTEIN ARGO"/>
    <property type="match status" value="1"/>
</dbReference>
<evidence type="ECO:0000256" key="3">
    <source>
        <dbReference type="ARBA" id="ARBA00022692"/>
    </source>
</evidence>
<accession>A4BDA5</accession>
<dbReference type="STRING" id="314283.MED297_05854"/>
<evidence type="ECO:0000256" key="2">
    <source>
        <dbReference type="ARBA" id="ARBA00022475"/>
    </source>
</evidence>
<dbReference type="RefSeq" id="WP_008048347.1">
    <property type="nucleotide sequence ID" value="NZ_CH724155.1"/>
</dbReference>
<organism evidence="7 8">
    <name type="scientific">Reinekea blandensis MED297</name>
    <dbReference type="NCBI Taxonomy" id="314283"/>
    <lineage>
        <taxon>Bacteria</taxon>
        <taxon>Pseudomonadati</taxon>
        <taxon>Pseudomonadota</taxon>
        <taxon>Gammaproteobacteria</taxon>
        <taxon>Oceanospirillales</taxon>
        <taxon>Saccharospirillaceae</taxon>
        <taxon>Reinekea</taxon>
    </lineage>
</organism>
<reference evidence="7 8" key="1">
    <citation type="submission" date="2006-02" db="EMBL/GenBank/DDBJ databases">
        <authorList>
            <person name="Pinhassi J."/>
            <person name="Pedros-Alio C."/>
            <person name="Ferriera S."/>
            <person name="Johnson J."/>
            <person name="Kravitz S."/>
            <person name="Halpern A."/>
            <person name="Remington K."/>
            <person name="Beeson K."/>
            <person name="Tran B."/>
            <person name="Rogers Y.-H."/>
            <person name="Friedman R."/>
            <person name="Venter J.C."/>
        </authorList>
    </citation>
    <scope>NUCLEOTIDE SEQUENCE [LARGE SCALE GENOMIC DNA]</scope>
    <source>
        <strain evidence="7 8">MED297</strain>
    </source>
</reference>
<sequence length="221" mass="23871">MVSSSVSLIEGSALLNWALLAAFVPTFLFVSFTPGMCMTLSMTLGITQGVRRTLWMMAGELIGVGLVAIAAVIGVAAIMLSAPWAFTLFKWCGGLYLAWLGFQMWRSRGKMAIPESVDAQNDRVTRFALCSQGFLTAVANPKGWAFFMVLLPPFIDESLPLPGQLSVLVLMILLIEFLALLTYASGGQTLNLLLQKSSNVRVLNRISGSLMLFVGGWLALG</sequence>
<dbReference type="InterPro" id="IPR001123">
    <property type="entry name" value="LeuE-type"/>
</dbReference>
<dbReference type="AlphaFoldDB" id="A4BDA5"/>
<evidence type="ECO:0000313" key="8">
    <source>
        <dbReference type="Proteomes" id="UP000005953"/>
    </source>
</evidence>
<protein>
    <submittedName>
        <fullName evidence="7">Transporter, LysE family protein</fullName>
    </submittedName>
</protein>
<comment type="subcellular location">
    <subcellularLocation>
        <location evidence="1">Cell membrane</location>
        <topology evidence="1">Multi-pass membrane protein</topology>
    </subcellularLocation>
</comment>
<evidence type="ECO:0000313" key="7">
    <source>
        <dbReference type="EMBL" id="EAR09849.1"/>
    </source>
</evidence>
<comment type="caution">
    <text evidence="7">The sequence shown here is derived from an EMBL/GenBank/DDBJ whole genome shotgun (WGS) entry which is preliminary data.</text>
</comment>
<dbReference type="PIRSF" id="PIRSF006324">
    <property type="entry name" value="LeuE"/>
    <property type="match status" value="1"/>
</dbReference>
<feature type="transmembrane region" description="Helical" evidence="6">
    <location>
        <begin position="161"/>
        <end position="181"/>
    </location>
</feature>
<evidence type="ECO:0000256" key="6">
    <source>
        <dbReference type="SAM" id="Phobius"/>
    </source>
</evidence>
<evidence type="ECO:0000256" key="1">
    <source>
        <dbReference type="ARBA" id="ARBA00004651"/>
    </source>
</evidence>
<feature type="transmembrane region" description="Helical" evidence="6">
    <location>
        <begin position="202"/>
        <end position="220"/>
    </location>
</feature>
<keyword evidence="4 6" id="KW-1133">Transmembrane helix</keyword>